<dbReference type="PANTHER" id="PTHR33778">
    <property type="entry name" value="PROTEIN MGTC"/>
    <property type="match status" value="1"/>
</dbReference>
<evidence type="ECO:0000313" key="10">
    <source>
        <dbReference type="Proteomes" id="UP000238924"/>
    </source>
</evidence>
<keyword evidence="10" id="KW-1185">Reference proteome</keyword>
<evidence type="ECO:0000256" key="7">
    <source>
        <dbReference type="SAM" id="Phobius"/>
    </source>
</evidence>
<evidence type="ECO:0000256" key="5">
    <source>
        <dbReference type="ARBA" id="ARBA00022989"/>
    </source>
</evidence>
<sequence>MIKESIKHVLADYSILEITGRIFVAYIMGIFIGWERAQHKKPIGSRTTSIVCMGAAILSCYEDVFAHAIMLKNEELIRIGSELLYTTPDYNRISAQIVSGIGFLGAGMIIQNRGKLHGITTAAIVWVTACLGIVIGSGQWVLSTIGCICIFLSTSIYRFFIPYFIANKKKSIIYLVECSSKIDIETELDRFGIKLINFEILGWKEAENNDKNIVLSPNLISKVHIFVPSLDYANIENILKSLDIRPIKILKRMRDKIDFHSIKK</sequence>
<gene>
    <name evidence="9" type="ORF">DJ52_13430</name>
</gene>
<name>A0ABX5B1I4_9SPIR</name>
<accession>A0ABX5B1I4</accession>
<protein>
    <submittedName>
        <fullName evidence="9">Magnesium transporter MgtC</fullName>
    </submittedName>
</protein>
<evidence type="ECO:0000256" key="4">
    <source>
        <dbReference type="ARBA" id="ARBA00022692"/>
    </source>
</evidence>
<feature type="domain" description="MgtC/SapB/SrpB/YhiD N-terminal" evidence="8">
    <location>
        <begin position="23"/>
        <end position="158"/>
    </location>
</feature>
<keyword evidence="6 7" id="KW-0472">Membrane</keyword>
<evidence type="ECO:0000256" key="1">
    <source>
        <dbReference type="ARBA" id="ARBA00004651"/>
    </source>
</evidence>
<dbReference type="EMBL" id="JJMJ01000240">
    <property type="protein sequence ID" value="PPS21008.1"/>
    <property type="molecule type" value="Genomic_DNA"/>
</dbReference>
<keyword evidence="5 7" id="KW-1133">Transmembrane helix</keyword>
<organism evidence="9 10">
    <name type="scientific">Brachyspira murdochii</name>
    <dbReference type="NCBI Taxonomy" id="84378"/>
    <lineage>
        <taxon>Bacteria</taxon>
        <taxon>Pseudomonadati</taxon>
        <taxon>Spirochaetota</taxon>
        <taxon>Spirochaetia</taxon>
        <taxon>Brachyspirales</taxon>
        <taxon>Brachyspiraceae</taxon>
        <taxon>Brachyspira</taxon>
    </lineage>
</organism>
<dbReference type="RefSeq" id="WP_104619129.1">
    <property type="nucleotide sequence ID" value="NZ_JJMJ01000240.1"/>
</dbReference>
<comment type="caution">
    <text evidence="9">The sequence shown here is derived from an EMBL/GenBank/DDBJ whole genome shotgun (WGS) entry which is preliminary data.</text>
</comment>
<dbReference type="PANTHER" id="PTHR33778:SF1">
    <property type="entry name" value="MAGNESIUM TRANSPORTER YHID-RELATED"/>
    <property type="match status" value="1"/>
</dbReference>
<dbReference type="InterPro" id="IPR003416">
    <property type="entry name" value="MgtC/SapB/SrpB/YhiD_fam"/>
</dbReference>
<dbReference type="Proteomes" id="UP000238924">
    <property type="component" value="Unassembled WGS sequence"/>
</dbReference>
<proteinExistence type="inferred from homology"/>
<reference evidence="9 10" key="1">
    <citation type="submission" date="2014-04" db="EMBL/GenBank/DDBJ databases">
        <title>Whole genome sequence of 'Brachyspira hampsonii' D13-03603F2.</title>
        <authorList>
            <person name="Patterson A.H."/>
            <person name="Chaban B."/>
            <person name="Fernando C."/>
            <person name="Harding J.C."/>
            <person name="Hill J.E."/>
        </authorList>
    </citation>
    <scope>NUCLEOTIDE SEQUENCE [LARGE SCALE GENOMIC DNA]</scope>
    <source>
        <strain evidence="9 10">D13-03603F2</strain>
    </source>
</reference>
<feature type="transmembrane region" description="Helical" evidence="7">
    <location>
        <begin position="18"/>
        <end position="37"/>
    </location>
</feature>
<evidence type="ECO:0000256" key="6">
    <source>
        <dbReference type="ARBA" id="ARBA00023136"/>
    </source>
</evidence>
<keyword evidence="4 7" id="KW-0812">Transmembrane</keyword>
<dbReference type="Pfam" id="PF02308">
    <property type="entry name" value="MgtC"/>
    <property type="match status" value="1"/>
</dbReference>
<feature type="transmembrane region" description="Helical" evidence="7">
    <location>
        <begin position="116"/>
        <end position="135"/>
    </location>
</feature>
<evidence type="ECO:0000256" key="2">
    <source>
        <dbReference type="ARBA" id="ARBA00009298"/>
    </source>
</evidence>
<comment type="subcellular location">
    <subcellularLocation>
        <location evidence="1">Cell membrane</location>
        <topology evidence="1">Multi-pass membrane protein</topology>
    </subcellularLocation>
</comment>
<comment type="similarity">
    <text evidence="2">Belongs to the MgtC/SapB family.</text>
</comment>
<evidence type="ECO:0000313" key="9">
    <source>
        <dbReference type="EMBL" id="PPS21008.1"/>
    </source>
</evidence>
<evidence type="ECO:0000256" key="3">
    <source>
        <dbReference type="ARBA" id="ARBA00022475"/>
    </source>
</evidence>
<dbReference type="InterPro" id="IPR049177">
    <property type="entry name" value="MgtC_SapB_SrpB_YhiD_N"/>
</dbReference>
<feature type="transmembrane region" description="Helical" evidence="7">
    <location>
        <begin position="141"/>
        <end position="161"/>
    </location>
</feature>
<dbReference type="PRINTS" id="PR01837">
    <property type="entry name" value="MGTCSAPBPROT"/>
</dbReference>
<keyword evidence="3" id="KW-1003">Cell membrane</keyword>
<evidence type="ECO:0000259" key="8">
    <source>
        <dbReference type="Pfam" id="PF02308"/>
    </source>
</evidence>